<dbReference type="InterPro" id="IPR045863">
    <property type="entry name" value="CorA_TM1_TM2"/>
</dbReference>
<feature type="transmembrane region" description="Helical" evidence="6">
    <location>
        <begin position="293"/>
        <end position="312"/>
    </location>
</feature>
<dbReference type="Pfam" id="PF01544">
    <property type="entry name" value="CorA"/>
    <property type="match status" value="1"/>
</dbReference>
<dbReference type="PANTHER" id="PTHR47891:SF2">
    <property type="entry name" value="MAGNESIUM AND COBALT TRANSPORTER"/>
    <property type="match status" value="1"/>
</dbReference>
<dbReference type="EMBL" id="CP147250">
    <property type="protein sequence ID" value="WYJ80494.1"/>
    <property type="molecule type" value="Genomic_DNA"/>
</dbReference>
<dbReference type="InterPro" id="IPR002523">
    <property type="entry name" value="MgTranspt_CorA/ZnTranspt_ZntB"/>
</dbReference>
<dbReference type="Gene3D" id="3.30.460.20">
    <property type="entry name" value="CorA soluble domain-like"/>
    <property type="match status" value="1"/>
</dbReference>
<dbReference type="CDD" id="cd12827">
    <property type="entry name" value="EcCorA_ZntB-like_u2"/>
    <property type="match status" value="1"/>
</dbReference>
<comment type="similarity">
    <text evidence="2">Belongs to the CorA metal ion transporter (MIT) (TC 1.A.35) family.</text>
</comment>
<evidence type="ECO:0000256" key="3">
    <source>
        <dbReference type="ARBA" id="ARBA00022692"/>
    </source>
</evidence>
<evidence type="ECO:0000256" key="4">
    <source>
        <dbReference type="ARBA" id="ARBA00022989"/>
    </source>
</evidence>
<dbReference type="SUPFAM" id="SSF143865">
    <property type="entry name" value="CorA soluble domain-like"/>
    <property type="match status" value="1"/>
</dbReference>
<accession>A0ABZ2T2M4</accession>
<evidence type="ECO:0000256" key="2">
    <source>
        <dbReference type="ARBA" id="ARBA00009765"/>
    </source>
</evidence>
<evidence type="ECO:0000313" key="8">
    <source>
        <dbReference type="Proteomes" id="UP000664360"/>
    </source>
</evidence>
<dbReference type="PANTHER" id="PTHR47891">
    <property type="entry name" value="TRANSPORTER-RELATED"/>
    <property type="match status" value="1"/>
</dbReference>
<sequence>MIKYFTLEDQKLIDSSEETAETVWYCVERPTGEEIDQLIKQFQIPRDYLTSVLDDAENSRVEEFNQEKLTKPALLLLQYPFPKTSPSGYFQVDTYPFSIILTPKKKLITITNHEPLFLKKVFQQTFHKNDLSANLNIFMQMLWQITQSFNTYLSSLLAQCDLLETQLKVSTENKQLYQIMDIQKSLVYFKEATASNLEALQHLAENQAVQNNHALMNHLRDVIIETEQAKTTARIRLKLVEQMNQTFSAIISNNLNNIMKILTSLTIILTIPTIIGSIYGMNIKLPIAERDDAFLWLILLTVIISLLTTYYLKKGKFL</sequence>
<dbReference type="RefSeq" id="WP_206858019.1">
    <property type="nucleotide sequence ID" value="NZ_CP147250.1"/>
</dbReference>
<dbReference type="Gene3D" id="1.20.58.340">
    <property type="entry name" value="Magnesium transport protein CorA, transmembrane region"/>
    <property type="match status" value="2"/>
</dbReference>
<evidence type="ECO:0000256" key="5">
    <source>
        <dbReference type="ARBA" id="ARBA00023136"/>
    </source>
</evidence>
<evidence type="ECO:0000256" key="6">
    <source>
        <dbReference type="SAM" id="Phobius"/>
    </source>
</evidence>
<dbReference type="SUPFAM" id="SSF144083">
    <property type="entry name" value="Magnesium transport protein CorA, transmembrane region"/>
    <property type="match status" value="1"/>
</dbReference>
<protein>
    <submittedName>
        <fullName evidence="7">CorA-like Mg2+ transporter</fullName>
    </submittedName>
</protein>
<keyword evidence="4 6" id="KW-1133">Transmembrane helix</keyword>
<keyword evidence="5 6" id="KW-0472">Membrane</keyword>
<evidence type="ECO:0000313" key="7">
    <source>
        <dbReference type="EMBL" id="WYJ80494.1"/>
    </source>
</evidence>
<organism evidence="7 8">
    <name type="scientific">Candidatus Enterococcus mangumiae</name>
    <dbReference type="NCBI Taxonomy" id="2230878"/>
    <lineage>
        <taxon>Bacteria</taxon>
        <taxon>Bacillati</taxon>
        <taxon>Bacillota</taxon>
        <taxon>Bacilli</taxon>
        <taxon>Lactobacillales</taxon>
        <taxon>Enterococcaceae</taxon>
        <taxon>Enterococcus</taxon>
    </lineage>
</organism>
<proteinExistence type="inferred from homology"/>
<keyword evidence="3 6" id="KW-0812">Transmembrane</keyword>
<gene>
    <name evidence="7" type="ORF">DOK79_002058</name>
</gene>
<evidence type="ECO:0000256" key="1">
    <source>
        <dbReference type="ARBA" id="ARBA00004141"/>
    </source>
</evidence>
<feature type="transmembrane region" description="Helical" evidence="6">
    <location>
        <begin position="261"/>
        <end position="281"/>
    </location>
</feature>
<dbReference type="Proteomes" id="UP000664360">
    <property type="component" value="Chromosome"/>
</dbReference>
<comment type="subcellular location">
    <subcellularLocation>
        <location evidence="1">Membrane</location>
        <topology evidence="1">Multi-pass membrane protein</topology>
    </subcellularLocation>
</comment>
<dbReference type="InterPro" id="IPR045861">
    <property type="entry name" value="CorA_cytoplasmic_dom"/>
</dbReference>
<name>A0ABZ2T2M4_9ENTE</name>
<reference evidence="7 8" key="2">
    <citation type="submission" date="2024-03" db="EMBL/GenBank/DDBJ databases">
        <title>The Genome Sequence of Enterococcus sp. DIV1094.</title>
        <authorList>
            <consortium name="The Broad Institute Genomics Platform"/>
            <consortium name="The Broad Institute Microbial Omics Core"/>
            <consortium name="The Broad Institute Genomic Center for Infectious Diseases"/>
            <person name="Earl A."/>
            <person name="Manson A."/>
            <person name="Gilmore M."/>
            <person name="Schwartman J."/>
            <person name="Shea T."/>
            <person name="Abouelleil A."/>
            <person name="Cao P."/>
            <person name="Chapman S."/>
            <person name="Cusick C."/>
            <person name="Young S."/>
            <person name="Neafsey D."/>
            <person name="Nusbaum C."/>
            <person name="Birren B."/>
        </authorList>
    </citation>
    <scope>NUCLEOTIDE SEQUENCE [LARGE SCALE GENOMIC DNA]</scope>
    <source>
        <strain evidence="7 8">DIV1094</strain>
    </source>
</reference>
<dbReference type="InterPro" id="IPR047199">
    <property type="entry name" value="CorA-like"/>
</dbReference>
<keyword evidence="8" id="KW-1185">Reference proteome</keyword>
<reference evidence="7 8" key="1">
    <citation type="submission" date="2021-03" db="EMBL/GenBank/DDBJ databases">
        <authorList>
            <person name="Gilmore M.S."/>
            <person name="Schwartzman J."/>
            <person name="Van Tyne D."/>
            <person name="Martin M."/>
            <person name="Earl A.M."/>
            <person name="Manson A.L."/>
            <person name="Straub T."/>
            <person name="Salamzade R."/>
            <person name="Saavedra J."/>
            <person name="Lebreton F."/>
            <person name="Prichula J."/>
            <person name="Schaufler K."/>
            <person name="Gaca A."/>
            <person name="Sgardioli B."/>
            <person name="Wagenaar J."/>
            <person name="Strong T."/>
        </authorList>
    </citation>
    <scope>NUCLEOTIDE SEQUENCE [LARGE SCALE GENOMIC DNA]</scope>
    <source>
        <strain evidence="7 8">DIV1094</strain>
    </source>
</reference>